<dbReference type="Proteomes" id="UP000070248">
    <property type="component" value="Unassembled WGS sequence"/>
</dbReference>
<keyword evidence="2" id="KW-1185">Reference proteome</keyword>
<name>A0A133VQH1_9EURY</name>
<sequence>MSDKERPKHPPKHCPNCGSENINYIECFTNFRGNIAWDTYCKDCEWSGDISPDSDLDYYRVEAQETFEEIQKAEEEQTHG</sequence>
<reference evidence="1 2" key="1">
    <citation type="journal article" date="2016" name="Sci. Rep.">
        <title>Metabolic traits of an uncultured archaeal lineage -MSBL1- from brine pools of the Red Sea.</title>
        <authorList>
            <person name="Mwirichia R."/>
            <person name="Alam I."/>
            <person name="Rashid M."/>
            <person name="Vinu M."/>
            <person name="Ba-Alawi W."/>
            <person name="Anthony Kamau A."/>
            <person name="Kamanda Ngugi D."/>
            <person name="Goker M."/>
            <person name="Klenk H.P."/>
            <person name="Bajic V."/>
            <person name="Stingl U."/>
        </authorList>
    </citation>
    <scope>NUCLEOTIDE SEQUENCE [LARGE SCALE GENOMIC DNA]</scope>
    <source>
        <strain evidence="1">SCGC-AAA385M02</strain>
    </source>
</reference>
<dbReference type="AlphaFoldDB" id="A0A133VQH1"/>
<dbReference type="EMBL" id="LHYL01000008">
    <property type="protein sequence ID" value="KXB08682.1"/>
    <property type="molecule type" value="Genomic_DNA"/>
</dbReference>
<evidence type="ECO:0000313" key="2">
    <source>
        <dbReference type="Proteomes" id="UP000070248"/>
    </source>
</evidence>
<organism evidence="1 2">
    <name type="scientific">candidate division MSBL1 archaeon SCGC-AAA385M02</name>
    <dbReference type="NCBI Taxonomy" id="1698287"/>
    <lineage>
        <taxon>Archaea</taxon>
        <taxon>Methanobacteriati</taxon>
        <taxon>Methanobacteriota</taxon>
        <taxon>candidate division MSBL1</taxon>
    </lineage>
</organism>
<protein>
    <submittedName>
        <fullName evidence="1">Uncharacterized protein</fullName>
    </submittedName>
</protein>
<gene>
    <name evidence="1" type="ORF">AKJ59_00670</name>
</gene>
<accession>A0A133VQH1</accession>
<comment type="caution">
    <text evidence="1">The sequence shown here is derived from an EMBL/GenBank/DDBJ whole genome shotgun (WGS) entry which is preliminary data.</text>
</comment>
<evidence type="ECO:0000313" key="1">
    <source>
        <dbReference type="EMBL" id="KXB08682.1"/>
    </source>
</evidence>
<proteinExistence type="predicted"/>